<gene>
    <name evidence="3" type="ORF">NP493_5g04026</name>
</gene>
<dbReference type="Proteomes" id="UP001209878">
    <property type="component" value="Unassembled WGS sequence"/>
</dbReference>
<dbReference type="SMART" id="SM00404">
    <property type="entry name" value="PTPc_motif"/>
    <property type="match status" value="1"/>
</dbReference>
<dbReference type="PANTHER" id="PTHR46559:SF3">
    <property type="entry name" value="TYROSINE-PROTEIN PHOSPHATASE NON-RECEPTOR TYPE"/>
    <property type="match status" value="1"/>
</dbReference>
<dbReference type="PANTHER" id="PTHR46559">
    <property type="entry name" value="TYROSINE-PROTEIN PHOSPHATASE NON-RECEPTOR TYPE 11"/>
    <property type="match status" value="1"/>
</dbReference>
<evidence type="ECO:0000313" key="4">
    <source>
        <dbReference type="Proteomes" id="UP001209878"/>
    </source>
</evidence>
<evidence type="ECO:0000313" key="3">
    <source>
        <dbReference type="EMBL" id="KAK2193785.1"/>
    </source>
</evidence>
<feature type="non-terminal residue" evidence="3">
    <location>
        <position position="115"/>
    </location>
</feature>
<sequence>NPEVTPQPARKVYHFHLTGWPDHGVPADPGIVLSFLQKIDDIQESIPDAGPVVVHCSAGIGRTGTVLIVDMILQQIKQQGMVQTEAQYRFIYMAVRHYIDQQARQVSHFIVLAVI</sequence>
<evidence type="ECO:0008006" key="5">
    <source>
        <dbReference type="Google" id="ProtNLM"/>
    </source>
</evidence>
<dbReference type="Gene3D" id="3.90.190.10">
    <property type="entry name" value="Protein tyrosine phosphatase superfamily"/>
    <property type="match status" value="1"/>
</dbReference>
<dbReference type="PROSITE" id="PS50055">
    <property type="entry name" value="TYR_PHOSPHATASE_PTP"/>
    <property type="match status" value="1"/>
</dbReference>
<dbReference type="InterPro" id="IPR000242">
    <property type="entry name" value="PTP_cat"/>
</dbReference>
<dbReference type="GO" id="GO:0005737">
    <property type="term" value="C:cytoplasm"/>
    <property type="evidence" value="ECO:0007669"/>
    <property type="project" value="TreeGrafter"/>
</dbReference>
<dbReference type="Pfam" id="PF00102">
    <property type="entry name" value="Y_phosphatase"/>
    <property type="match status" value="1"/>
</dbReference>
<dbReference type="PROSITE" id="PS00383">
    <property type="entry name" value="TYR_PHOSPHATASE_1"/>
    <property type="match status" value="1"/>
</dbReference>
<comment type="caution">
    <text evidence="3">The sequence shown here is derived from an EMBL/GenBank/DDBJ whole genome shotgun (WGS) entry which is preliminary data.</text>
</comment>
<organism evidence="3 4">
    <name type="scientific">Ridgeia piscesae</name>
    <name type="common">Tubeworm</name>
    <dbReference type="NCBI Taxonomy" id="27915"/>
    <lineage>
        <taxon>Eukaryota</taxon>
        <taxon>Metazoa</taxon>
        <taxon>Spiralia</taxon>
        <taxon>Lophotrochozoa</taxon>
        <taxon>Annelida</taxon>
        <taxon>Polychaeta</taxon>
        <taxon>Sedentaria</taxon>
        <taxon>Canalipalpata</taxon>
        <taxon>Sabellida</taxon>
        <taxon>Siboglinidae</taxon>
        <taxon>Ridgeia</taxon>
    </lineage>
</organism>
<dbReference type="InterPro" id="IPR000387">
    <property type="entry name" value="Tyr_Pase_dom"/>
</dbReference>
<protein>
    <recommendedName>
        <fullName evidence="5">Protein tyrosine phosphatase</fullName>
    </recommendedName>
</protein>
<accession>A0AAD9PFM1</accession>
<dbReference type="InterPro" id="IPR016130">
    <property type="entry name" value="Tyr_Pase_AS"/>
</dbReference>
<dbReference type="GO" id="GO:0050839">
    <property type="term" value="F:cell adhesion molecule binding"/>
    <property type="evidence" value="ECO:0007669"/>
    <property type="project" value="TreeGrafter"/>
</dbReference>
<name>A0AAD9PFM1_RIDPI</name>
<evidence type="ECO:0000259" key="1">
    <source>
        <dbReference type="PROSITE" id="PS50055"/>
    </source>
</evidence>
<keyword evidence="4" id="KW-1185">Reference proteome</keyword>
<dbReference type="AlphaFoldDB" id="A0AAD9PFM1"/>
<dbReference type="InterPro" id="IPR029021">
    <property type="entry name" value="Prot-tyrosine_phosphatase-like"/>
</dbReference>
<dbReference type="PRINTS" id="PR00700">
    <property type="entry name" value="PRTYPHPHTASE"/>
</dbReference>
<feature type="domain" description="Tyrosine-protein phosphatase" evidence="1">
    <location>
        <begin position="1"/>
        <end position="115"/>
    </location>
</feature>
<dbReference type="GO" id="GO:0004726">
    <property type="term" value="F:non-membrane spanning protein tyrosine phosphatase activity"/>
    <property type="evidence" value="ECO:0007669"/>
    <property type="project" value="TreeGrafter"/>
</dbReference>
<dbReference type="SUPFAM" id="SSF52799">
    <property type="entry name" value="(Phosphotyrosine protein) phosphatases II"/>
    <property type="match status" value="1"/>
</dbReference>
<dbReference type="GO" id="GO:0030971">
    <property type="term" value="F:receptor tyrosine kinase binding"/>
    <property type="evidence" value="ECO:0007669"/>
    <property type="project" value="TreeGrafter"/>
</dbReference>
<dbReference type="EMBL" id="JAODUO010000006">
    <property type="protein sequence ID" value="KAK2193785.1"/>
    <property type="molecule type" value="Genomic_DNA"/>
</dbReference>
<feature type="domain" description="Tyrosine specific protein phosphatases" evidence="2">
    <location>
        <begin position="33"/>
        <end position="89"/>
    </location>
</feature>
<reference evidence="3" key="1">
    <citation type="journal article" date="2023" name="Mol. Biol. Evol.">
        <title>Third-Generation Sequencing Reveals the Adaptive Role of the Epigenome in Three Deep-Sea Polychaetes.</title>
        <authorList>
            <person name="Perez M."/>
            <person name="Aroh O."/>
            <person name="Sun Y."/>
            <person name="Lan Y."/>
            <person name="Juniper S.K."/>
            <person name="Young C.R."/>
            <person name="Angers B."/>
            <person name="Qian P.Y."/>
        </authorList>
    </citation>
    <scope>NUCLEOTIDE SEQUENCE</scope>
    <source>
        <strain evidence="3">R07B-5</strain>
    </source>
</reference>
<dbReference type="GO" id="GO:0070374">
    <property type="term" value="P:positive regulation of ERK1 and ERK2 cascade"/>
    <property type="evidence" value="ECO:0007669"/>
    <property type="project" value="TreeGrafter"/>
</dbReference>
<evidence type="ECO:0000259" key="2">
    <source>
        <dbReference type="PROSITE" id="PS50056"/>
    </source>
</evidence>
<dbReference type="InterPro" id="IPR003595">
    <property type="entry name" value="Tyr_Pase_cat"/>
</dbReference>
<proteinExistence type="predicted"/>
<dbReference type="PROSITE" id="PS50056">
    <property type="entry name" value="TYR_PHOSPHATASE_2"/>
    <property type="match status" value="1"/>
</dbReference>